<dbReference type="InterPro" id="IPR043128">
    <property type="entry name" value="Rev_trsase/Diguanyl_cyclase"/>
</dbReference>
<reference evidence="3 4" key="1">
    <citation type="journal article" date="2005" name="Nucleic Acids Res.">
        <title>Genomic blueprint of Hahella chejuensis, a marine microbe producing an algicidal agent.</title>
        <authorList>
            <person name="Jeong H."/>
            <person name="Yim J.H."/>
            <person name="Lee C."/>
            <person name="Choi S.-H."/>
            <person name="Park Y.K."/>
            <person name="Yoon S.H."/>
            <person name="Hur C.-G."/>
            <person name="Kang H.-Y."/>
            <person name="Kim D."/>
            <person name="Lee H.H."/>
            <person name="Park K.H."/>
            <person name="Park S.-H."/>
            <person name="Park H.-S."/>
            <person name="Lee H.K."/>
            <person name="Oh T.K."/>
            <person name="Kim J.F."/>
        </authorList>
    </citation>
    <scope>NUCLEOTIDE SEQUENCE [LARGE SCALE GENOMIC DNA]</scope>
    <source>
        <strain evidence="3 4">KCTC 2396</strain>
    </source>
</reference>
<dbReference type="eggNOG" id="COG2200">
    <property type="taxonomic scope" value="Bacteria"/>
</dbReference>
<dbReference type="PROSITE" id="PS50887">
    <property type="entry name" value="GGDEF"/>
    <property type="match status" value="1"/>
</dbReference>
<dbReference type="Pfam" id="PF00563">
    <property type="entry name" value="EAL"/>
    <property type="match status" value="1"/>
</dbReference>
<dbReference type="NCBIfam" id="TIGR00254">
    <property type="entry name" value="GGDEF"/>
    <property type="match status" value="1"/>
</dbReference>
<dbReference type="HOGENOM" id="CLU_006876_0_0_6"/>
<gene>
    <name evidence="3" type="ordered locus">HCH_01000</name>
</gene>
<protein>
    <submittedName>
        <fullName evidence="3">Predicted signal transduction protein containing a membrane domain, an EAL and a GGDEF domain</fullName>
    </submittedName>
</protein>
<name>Q2SN89_HAHCH</name>
<dbReference type="Pfam" id="PF00990">
    <property type="entry name" value="GGDEF"/>
    <property type="match status" value="1"/>
</dbReference>
<keyword evidence="4" id="KW-1185">Reference proteome</keyword>
<dbReference type="PANTHER" id="PTHR33121">
    <property type="entry name" value="CYCLIC DI-GMP PHOSPHODIESTERASE PDEF"/>
    <property type="match status" value="1"/>
</dbReference>
<dbReference type="Gene3D" id="2.40.10.220">
    <property type="entry name" value="predicted glycosyltransferase like domains"/>
    <property type="match status" value="1"/>
</dbReference>
<dbReference type="PROSITE" id="PS50883">
    <property type="entry name" value="EAL"/>
    <property type="match status" value="1"/>
</dbReference>
<feature type="domain" description="GGDEF" evidence="2">
    <location>
        <begin position="853"/>
        <end position="989"/>
    </location>
</feature>
<dbReference type="eggNOG" id="COG2199">
    <property type="taxonomic scope" value="Bacteria"/>
</dbReference>
<sequence length="1247" mass="140273">MQNNKRQHPRYSLQHEALIVAKGFTPASCGVANICAGGMLLSDIDSEKLAHHLKEKPDCRVEVHIFCQYNGSEHHLRLLADSRRVEGRKVGIEFLQSQPQLVEMMLKIRQSASNLPSYTSRSKRQKLKEWFENAAERLIGNLLDAYFANIETELNTRIASSAVLRDINAFRDAKVLFTQGRKKFKKDFIEHWHQELDLLFGARPMGEWTSSELELVDKSQFEDWLEVQMVATAVANRQRTRLFMLNQMLSQVSGKDIDDRWNPIGPAVLCQCLHYAVNSLQTPDPAKPVLYLAFERLLTRELGESTDEFIDMFKSHGLKAVPLDQMRTNWSEGRAKPRSPAPKVIEGAASELESLDFSHDAPLASAPLHPRMRAPRGSILSLVRMQRGGHTPARGVSEPGADYEYGATQLLQDLQQNQRELLGSLAQQDGTIREVVEIMAEGGRVHMPSDSQEVWDRVDLVDRIFAPLSSRNMPTELKGLINQLRMPLLFLLLKDSTFLDDSRHPARSVLNHFMALASADRVSSKSLEKVLNEVIDELSAGRLDAALLESVSGRLEQLVERQERAFVRNAERIAKTCEGRDRLKRARKAVSRRISTLLASAQVADVVLELLAAGWENFMVLALLKEGGDSDSVADYFAVIEQLHDWLGKDNDSEDLAFERELEGPAMLDLIEKELASSPDPQKASAVCKKLRAIFADDLAVTYTLVATYPTDEEADETGAESNSELAERWQERAHQLQVGDWVEMCEADTTQRMRLVWVGEDAYKFVFLTPQGLHEVHLDYSDLVTKMDRGQLARVQEGEVPFVDQSLYSIVQDLYHKMAIQAVHDPLTGCMHRHEFEKQLQYLATWVKNNDETAALIVFDIDQFGAINSNYGNAIGDRLLRDFSLLVDSWLDELRIELKLGRIGGNEFALLVSPASQDVALDAAERVCKQFSKHRFEAGEGHFSATLSVGVVMINGGGTDASAFLNHASLACRSAKRAGGSRVKLFLEEDRDQAFQQEVLHWVSRIDQAIDDCDLWLRAQRIQSMDKSSDEHFYEILLGLNDQNGKPISPAAFIEAGERYKRSIYIDRWVVDNVLSWMRANPAKLENMGGFTINLSGHSLSDDGFLEFLEGHFRKGGFPAQKVCFEITETAAVASLHYTADFIRELKRTGCRFALDDFGTGFSSYAYLQSLPVDFLKIDGVFVRDIHENMTNYAMVRSINELGRFMGMATIAECVESVEVLEALSEIGVDWVQGYIVGKPVPLLDL</sequence>
<evidence type="ECO:0000313" key="3">
    <source>
        <dbReference type="EMBL" id="ABC27885.1"/>
    </source>
</evidence>
<dbReference type="PANTHER" id="PTHR33121:SF23">
    <property type="entry name" value="CYCLIC DI-GMP PHOSPHODIESTERASE PDEB"/>
    <property type="match status" value="1"/>
</dbReference>
<dbReference type="InterPro" id="IPR035919">
    <property type="entry name" value="EAL_sf"/>
</dbReference>
<dbReference type="SUPFAM" id="SSF141868">
    <property type="entry name" value="EAL domain-like"/>
    <property type="match status" value="1"/>
</dbReference>
<dbReference type="STRING" id="349521.HCH_01000"/>
<dbReference type="CDD" id="cd01948">
    <property type="entry name" value="EAL"/>
    <property type="match status" value="1"/>
</dbReference>
<dbReference type="InterPro" id="IPR012434">
    <property type="entry name" value="DUF1631"/>
</dbReference>
<dbReference type="InterPro" id="IPR001633">
    <property type="entry name" value="EAL_dom"/>
</dbReference>
<evidence type="ECO:0000313" key="4">
    <source>
        <dbReference type="Proteomes" id="UP000000238"/>
    </source>
</evidence>
<dbReference type="GO" id="GO:0071111">
    <property type="term" value="F:cyclic-guanylate-specific phosphodiesterase activity"/>
    <property type="evidence" value="ECO:0007669"/>
    <property type="project" value="InterPro"/>
</dbReference>
<evidence type="ECO:0000259" key="1">
    <source>
        <dbReference type="PROSITE" id="PS50883"/>
    </source>
</evidence>
<dbReference type="Gene3D" id="3.20.20.450">
    <property type="entry name" value="EAL domain"/>
    <property type="match status" value="1"/>
</dbReference>
<dbReference type="InterPro" id="IPR050706">
    <property type="entry name" value="Cyclic-di-GMP_PDE-like"/>
</dbReference>
<dbReference type="InterPro" id="IPR029787">
    <property type="entry name" value="Nucleotide_cyclase"/>
</dbReference>
<evidence type="ECO:0000259" key="2">
    <source>
        <dbReference type="PROSITE" id="PS50887"/>
    </source>
</evidence>
<proteinExistence type="predicted"/>
<dbReference type="Gene3D" id="3.30.70.270">
    <property type="match status" value="1"/>
</dbReference>
<dbReference type="Proteomes" id="UP000000238">
    <property type="component" value="Chromosome"/>
</dbReference>
<dbReference type="SMART" id="SM00052">
    <property type="entry name" value="EAL"/>
    <property type="match status" value="1"/>
</dbReference>
<organism evidence="3 4">
    <name type="scientific">Hahella chejuensis (strain KCTC 2396)</name>
    <dbReference type="NCBI Taxonomy" id="349521"/>
    <lineage>
        <taxon>Bacteria</taxon>
        <taxon>Pseudomonadati</taxon>
        <taxon>Pseudomonadota</taxon>
        <taxon>Gammaproteobacteria</taxon>
        <taxon>Oceanospirillales</taxon>
        <taxon>Hahellaceae</taxon>
        <taxon>Hahella</taxon>
    </lineage>
</organism>
<accession>Q2SN89</accession>
<dbReference type="EMBL" id="CP000155">
    <property type="protein sequence ID" value="ABC27885.1"/>
    <property type="molecule type" value="Genomic_DNA"/>
</dbReference>
<dbReference type="AlphaFoldDB" id="Q2SN89"/>
<dbReference type="RefSeq" id="WP_011394960.1">
    <property type="nucleotide sequence ID" value="NC_007645.1"/>
</dbReference>
<dbReference type="SUPFAM" id="SSF55073">
    <property type="entry name" value="Nucleotide cyclase"/>
    <property type="match status" value="1"/>
</dbReference>
<dbReference type="KEGG" id="hch:HCH_01000"/>
<dbReference type="Pfam" id="PF07793">
    <property type="entry name" value="DUF1631"/>
    <property type="match status" value="1"/>
</dbReference>
<dbReference type="CDD" id="cd01949">
    <property type="entry name" value="GGDEF"/>
    <property type="match status" value="1"/>
</dbReference>
<dbReference type="SMART" id="SM00267">
    <property type="entry name" value="GGDEF"/>
    <property type="match status" value="1"/>
</dbReference>
<dbReference type="OrthoDB" id="9787514at2"/>
<feature type="domain" description="EAL" evidence="1">
    <location>
        <begin position="1000"/>
        <end position="1247"/>
    </location>
</feature>
<dbReference type="InterPro" id="IPR000160">
    <property type="entry name" value="GGDEF_dom"/>
</dbReference>